<proteinExistence type="predicted"/>
<name>A0A931FY38_9ACTN</name>
<protein>
    <submittedName>
        <fullName evidence="1">Uncharacterized protein</fullName>
    </submittedName>
</protein>
<organism evidence="1 2">
    <name type="scientific">Actinoplanes aureus</name>
    <dbReference type="NCBI Taxonomy" id="2792083"/>
    <lineage>
        <taxon>Bacteria</taxon>
        <taxon>Bacillati</taxon>
        <taxon>Actinomycetota</taxon>
        <taxon>Actinomycetes</taxon>
        <taxon>Micromonosporales</taxon>
        <taxon>Micromonosporaceae</taxon>
        <taxon>Actinoplanes</taxon>
    </lineage>
</organism>
<dbReference type="EMBL" id="JADQTO010000007">
    <property type="protein sequence ID" value="MBG0563175.1"/>
    <property type="molecule type" value="Genomic_DNA"/>
</dbReference>
<comment type="caution">
    <text evidence="1">The sequence shown here is derived from an EMBL/GenBank/DDBJ whole genome shotgun (WGS) entry which is preliminary data.</text>
</comment>
<evidence type="ECO:0000313" key="2">
    <source>
        <dbReference type="Proteomes" id="UP000598146"/>
    </source>
</evidence>
<dbReference type="AlphaFoldDB" id="A0A931FY38"/>
<evidence type="ECO:0000313" key="1">
    <source>
        <dbReference type="EMBL" id="MBG0563175.1"/>
    </source>
</evidence>
<dbReference type="RefSeq" id="WP_196414972.1">
    <property type="nucleotide sequence ID" value="NZ_JADQTO010000007.1"/>
</dbReference>
<keyword evidence="2" id="KW-1185">Reference proteome</keyword>
<dbReference type="Proteomes" id="UP000598146">
    <property type="component" value="Unassembled WGS sequence"/>
</dbReference>
<accession>A0A931FY38</accession>
<gene>
    <name evidence="1" type="ORF">I4J89_17130</name>
</gene>
<reference evidence="1" key="1">
    <citation type="submission" date="2020-11" db="EMBL/GenBank/DDBJ databases">
        <title>Isolation and identification of active actinomycetes.</title>
        <authorList>
            <person name="Sun X."/>
        </authorList>
    </citation>
    <scope>NUCLEOTIDE SEQUENCE</scope>
    <source>
        <strain evidence="1">NEAU-A11</strain>
    </source>
</reference>
<sequence>MENFPSSPDYPDRVGGPDVDETLSLLNGVINIIDASCSIVLSMPGGVLTGRLVKKSTWYQEWFEAFKKGEGRAGEFSGAFQGLLSEMGRLRADNEFIDHSGAYLHVVGGVLNTGSKEIGPMPWRVRQDHVAAWSIGTAPG</sequence>